<sequence length="145" mass="16808">MRAADTLGPLLAVHVVAAGVQDRDGTRRPLPRARLDRPTVEKVWTDQDFAGRLVARAEEVLERTVEIVRKPSGRRGFQVRPRRWVVERIFAWITTRRRLARGHERDPAHSESMVRWAMTEVVLRRLARGRPAIRAARRPLRRTTP</sequence>
<reference evidence="2 3" key="1">
    <citation type="journal article" date="2019" name="Int. J. Syst. Evol. Microbiol.">
        <title>The Global Catalogue of Microorganisms (GCM) 10K type strain sequencing project: providing services to taxonomists for standard genome sequencing and annotation.</title>
        <authorList>
            <consortium name="The Broad Institute Genomics Platform"/>
            <consortium name="The Broad Institute Genome Sequencing Center for Infectious Disease"/>
            <person name="Wu L."/>
            <person name="Ma J."/>
        </authorList>
    </citation>
    <scope>NUCLEOTIDE SEQUENCE [LARGE SCALE GENOMIC DNA]</scope>
    <source>
        <strain evidence="2 3">JCM 6305</strain>
    </source>
</reference>
<accession>A0ABN3KAU6</accession>
<proteinExistence type="predicted"/>
<dbReference type="EMBL" id="BAAASZ010000030">
    <property type="protein sequence ID" value="GAA2454470.1"/>
    <property type="molecule type" value="Genomic_DNA"/>
</dbReference>
<comment type="caution">
    <text evidence="2">The sequence shown here is derived from an EMBL/GenBank/DDBJ whole genome shotgun (WGS) entry which is preliminary data.</text>
</comment>
<evidence type="ECO:0000313" key="2">
    <source>
        <dbReference type="EMBL" id="GAA2454470.1"/>
    </source>
</evidence>
<dbReference type="InterPro" id="IPR002559">
    <property type="entry name" value="Transposase_11"/>
</dbReference>
<protein>
    <recommendedName>
        <fullName evidence="1">Transposase IS4-like domain-containing protein</fullName>
    </recommendedName>
</protein>
<dbReference type="PANTHER" id="PTHR30007">
    <property type="entry name" value="PHP DOMAIN PROTEIN"/>
    <property type="match status" value="1"/>
</dbReference>
<keyword evidence="3" id="KW-1185">Reference proteome</keyword>
<dbReference type="Pfam" id="PF01609">
    <property type="entry name" value="DDE_Tnp_1"/>
    <property type="match status" value="1"/>
</dbReference>
<feature type="domain" description="Transposase IS4-like" evidence="1">
    <location>
        <begin position="5"/>
        <end position="113"/>
    </location>
</feature>
<dbReference type="Proteomes" id="UP001501638">
    <property type="component" value="Unassembled WGS sequence"/>
</dbReference>
<dbReference type="PANTHER" id="PTHR30007:SF0">
    <property type="entry name" value="TRANSPOSASE"/>
    <property type="match status" value="1"/>
</dbReference>
<evidence type="ECO:0000259" key="1">
    <source>
        <dbReference type="Pfam" id="PF01609"/>
    </source>
</evidence>
<gene>
    <name evidence="2" type="ORF">GCM10010405_42880</name>
</gene>
<organism evidence="2 3">
    <name type="scientific">Streptomyces macrosporus</name>
    <dbReference type="NCBI Taxonomy" id="44032"/>
    <lineage>
        <taxon>Bacteria</taxon>
        <taxon>Bacillati</taxon>
        <taxon>Actinomycetota</taxon>
        <taxon>Actinomycetes</taxon>
        <taxon>Kitasatosporales</taxon>
        <taxon>Streptomycetaceae</taxon>
        <taxon>Streptomyces</taxon>
    </lineage>
</organism>
<name>A0ABN3KAU6_9ACTN</name>
<evidence type="ECO:0000313" key="3">
    <source>
        <dbReference type="Proteomes" id="UP001501638"/>
    </source>
</evidence>